<gene>
    <name evidence="1" type="ORF">HLH44_02130</name>
</gene>
<dbReference type="EMBL" id="JABEQP010000001">
    <property type="protein sequence ID" value="MBB2196273.1"/>
    <property type="molecule type" value="Genomic_DNA"/>
</dbReference>
<name>A0A7W4JX03_9PROT</name>
<reference evidence="1 2" key="1">
    <citation type="submission" date="2020-04" db="EMBL/GenBank/DDBJ databases">
        <title>Description of novel Gluconacetobacter.</title>
        <authorList>
            <person name="Sombolestani A."/>
        </authorList>
    </citation>
    <scope>NUCLEOTIDE SEQUENCE [LARGE SCALE GENOMIC DNA]</scope>
    <source>
        <strain evidence="1 2">LMG 22058</strain>
    </source>
</reference>
<dbReference type="AlphaFoldDB" id="A0A7W4JX03"/>
<proteinExistence type="predicted"/>
<sequence>MAKTVWKRVAPGIYQRGEAQYQVKISRKGRIIVETFDSFGDSERFWAKTITEIDGGVYVDPRRERETPLVDVLGRYEKEVTPTKRGARQETSVLNMWRSEEWALLPIGVISATQYY</sequence>
<comment type="caution">
    <text evidence="1">The sequence shown here is derived from an EMBL/GenBank/DDBJ whole genome shotgun (WGS) entry which is preliminary data.</text>
</comment>
<evidence type="ECO:0000313" key="2">
    <source>
        <dbReference type="Proteomes" id="UP000530320"/>
    </source>
</evidence>
<dbReference type="RefSeq" id="WP_183007915.1">
    <property type="nucleotide sequence ID" value="NZ_JABEQP010000001.1"/>
</dbReference>
<protein>
    <submittedName>
        <fullName evidence="1">Uncharacterized protein</fullName>
    </submittedName>
</protein>
<accession>A0A7W4JX03</accession>
<evidence type="ECO:0000313" key="1">
    <source>
        <dbReference type="EMBL" id="MBB2196273.1"/>
    </source>
</evidence>
<organism evidence="1 2">
    <name type="scientific">Gluconacetobacter dulcium</name>
    <dbReference type="NCBI Taxonomy" id="2729096"/>
    <lineage>
        <taxon>Bacteria</taxon>
        <taxon>Pseudomonadati</taxon>
        <taxon>Pseudomonadota</taxon>
        <taxon>Alphaproteobacteria</taxon>
        <taxon>Acetobacterales</taxon>
        <taxon>Acetobacteraceae</taxon>
        <taxon>Gluconacetobacter</taxon>
    </lineage>
</organism>
<dbReference type="Proteomes" id="UP000530320">
    <property type="component" value="Unassembled WGS sequence"/>
</dbReference>